<name>A0A7M1SV20_9MICO</name>
<sequence length="406" mass="43808">MSNKPERSLGDYQLPRLWGPVSDRSPEAWRTQRAPQIVEAFAANVYGRTPSGGGVEAIVEKSRVDDALDATAVRRELTITVSGPRGSRDISMLLFHPSNISAPAPVLLGLNFQGNHSTTSDEGVALSRAWVKAPAPRGNQARRWPYDQAIARGYAVATIHHASLEEDRPGAAATGVRGLFHTAAQMERDRQPDHWGAIGAWAWGLARALDAIGSLPELDARRVIVHGHSRLGKTALWAAAQDQRFAAAISNDSGCAGASLFRHQAGENIDMITQNFPHWFCEAFNRFQHAEASLPIDQHQLLAAIAPRPVHIASADLDAHADPRGEFLSTVHASPVVELFGGRGTVATEGAIDVPAAEATAVEMPPIGVRAGHQLSYHIRAGGHDVLAEDWKHFMDFADQNLPDVS</sequence>
<dbReference type="Proteomes" id="UP000593758">
    <property type="component" value="Chromosome"/>
</dbReference>
<protein>
    <submittedName>
        <fullName evidence="5">Acetylxylan esterase</fullName>
    </submittedName>
</protein>
<dbReference type="EMBL" id="CP063169">
    <property type="protein sequence ID" value="QOR70592.1"/>
    <property type="molecule type" value="Genomic_DNA"/>
</dbReference>
<dbReference type="RefSeq" id="WP_193497267.1">
    <property type="nucleotide sequence ID" value="NZ_CP063169.1"/>
</dbReference>
<evidence type="ECO:0000256" key="2">
    <source>
        <dbReference type="ARBA" id="ARBA00022729"/>
    </source>
</evidence>
<evidence type="ECO:0000259" key="4">
    <source>
        <dbReference type="Pfam" id="PF22244"/>
    </source>
</evidence>
<reference evidence="5 6" key="1">
    <citation type="submission" date="2020-10" db="EMBL/GenBank/DDBJ databases">
        <title>Haloactinobacterium sp. RN3S43, a bacterium isolated from saline soil.</title>
        <authorList>
            <person name="Sun J.-Q."/>
        </authorList>
    </citation>
    <scope>NUCLEOTIDE SEQUENCE [LARGE SCALE GENOMIC DNA]</scope>
    <source>
        <strain evidence="5 6">RN3S43</strain>
    </source>
</reference>
<evidence type="ECO:0000313" key="6">
    <source>
        <dbReference type="Proteomes" id="UP000593758"/>
    </source>
</evidence>
<evidence type="ECO:0000313" key="5">
    <source>
        <dbReference type="EMBL" id="QOR70592.1"/>
    </source>
</evidence>
<dbReference type="AlphaFoldDB" id="A0A7M1SV20"/>
<keyword evidence="2" id="KW-0732">Signal</keyword>
<dbReference type="SUPFAM" id="SSF53474">
    <property type="entry name" value="alpha/beta-Hydrolases"/>
    <property type="match status" value="1"/>
</dbReference>
<dbReference type="GO" id="GO:0052689">
    <property type="term" value="F:carboxylic ester hydrolase activity"/>
    <property type="evidence" value="ECO:0007669"/>
    <property type="project" value="UniProtKB-KW"/>
</dbReference>
<keyword evidence="6" id="KW-1185">Reference proteome</keyword>
<proteinExistence type="predicted"/>
<keyword evidence="3" id="KW-0378">Hydrolase</keyword>
<evidence type="ECO:0000256" key="3">
    <source>
        <dbReference type="ARBA" id="ARBA00022801"/>
    </source>
</evidence>
<organism evidence="5 6">
    <name type="scientific">Ruania alkalisoli</name>
    <dbReference type="NCBI Taxonomy" id="2779775"/>
    <lineage>
        <taxon>Bacteria</taxon>
        <taxon>Bacillati</taxon>
        <taxon>Actinomycetota</taxon>
        <taxon>Actinomycetes</taxon>
        <taxon>Micrococcales</taxon>
        <taxon>Ruaniaceae</taxon>
        <taxon>Ruania</taxon>
    </lineage>
</organism>
<dbReference type="InterPro" id="IPR054579">
    <property type="entry name" value="GCE-like_dom"/>
</dbReference>
<evidence type="ECO:0000256" key="1">
    <source>
        <dbReference type="ARBA" id="ARBA00022487"/>
    </source>
</evidence>
<dbReference type="KEGG" id="halt:IM660_18740"/>
<feature type="domain" description="4-O-methyl-glucuronoyl methylesterase-like" evidence="4">
    <location>
        <begin position="194"/>
        <end position="320"/>
    </location>
</feature>
<keyword evidence="1" id="KW-0719">Serine esterase</keyword>
<dbReference type="Pfam" id="PF22244">
    <property type="entry name" value="GCE_fung"/>
    <property type="match status" value="1"/>
</dbReference>
<accession>A0A7M1SV20</accession>
<gene>
    <name evidence="5" type="ORF">IM660_18740</name>
</gene>
<dbReference type="Gene3D" id="3.40.50.1820">
    <property type="entry name" value="alpha/beta hydrolase"/>
    <property type="match status" value="1"/>
</dbReference>
<dbReference type="InterPro" id="IPR029058">
    <property type="entry name" value="AB_hydrolase_fold"/>
</dbReference>